<feature type="region of interest" description="Disordered" evidence="1">
    <location>
        <begin position="86"/>
        <end position="126"/>
    </location>
</feature>
<organism evidence="2">
    <name type="scientific">Pseudictyota dubia</name>
    <dbReference type="NCBI Taxonomy" id="2749911"/>
    <lineage>
        <taxon>Eukaryota</taxon>
        <taxon>Sar</taxon>
        <taxon>Stramenopiles</taxon>
        <taxon>Ochrophyta</taxon>
        <taxon>Bacillariophyta</taxon>
        <taxon>Mediophyceae</taxon>
        <taxon>Biddulphiophycidae</taxon>
        <taxon>Eupodiscales</taxon>
        <taxon>Odontellaceae</taxon>
        <taxon>Pseudictyota</taxon>
    </lineage>
</organism>
<accession>A0A7R9WB93</accession>
<gene>
    <name evidence="2" type="ORF">TDUB1175_LOCUS18052</name>
</gene>
<evidence type="ECO:0000313" key="2">
    <source>
        <dbReference type="EMBL" id="CAD8319636.1"/>
    </source>
</evidence>
<feature type="compositionally biased region" description="Basic and acidic residues" evidence="1">
    <location>
        <begin position="108"/>
        <end position="126"/>
    </location>
</feature>
<evidence type="ECO:0000256" key="1">
    <source>
        <dbReference type="SAM" id="MobiDB-lite"/>
    </source>
</evidence>
<dbReference type="EMBL" id="HBED01035971">
    <property type="protein sequence ID" value="CAD8319636.1"/>
    <property type="molecule type" value="Transcribed_RNA"/>
</dbReference>
<dbReference type="AlphaFoldDB" id="A0A7R9WB93"/>
<name>A0A7R9WB93_9STRA</name>
<reference evidence="2" key="1">
    <citation type="submission" date="2021-01" db="EMBL/GenBank/DDBJ databases">
        <authorList>
            <person name="Corre E."/>
            <person name="Pelletier E."/>
            <person name="Niang G."/>
            <person name="Scheremetjew M."/>
            <person name="Finn R."/>
            <person name="Kale V."/>
            <person name="Holt S."/>
            <person name="Cochrane G."/>
            <person name="Meng A."/>
            <person name="Brown T."/>
            <person name="Cohen L."/>
        </authorList>
    </citation>
    <scope>NUCLEOTIDE SEQUENCE</scope>
    <source>
        <strain evidence="2">CCMP147</strain>
    </source>
</reference>
<sequence>MSATITRRLVRAPPTASAATLTPWRQDMCNVLLPGSSRKCLVLVRQQNAPWFSSLSEEASSSRAAARRERADTMAAKRAQLEALLRSNGSESGGGSEVQHNEGSQEAMKAKAEKRELDEEAEHRRSEERIRLLDEAGFIVRSLYRTCLRSVRVIRPGNERDEADFREREEKQKREMEEVFTDDIGSFSFAPPVNRENELRSRAEYYTEQIREGFGQEMDRLEYDPWREDDVDQFVHLVRHGEDQRRYILSDYQFEDPYADVFDRKRLEALKEQAEKLIHDEYEARGWILQSERKKNIESVHDTCEVFGEDIDFRIK</sequence>
<protein>
    <submittedName>
        <fullName evidence="2">Uncharacterized protein</fullName>
    </submittedName>
</protein>
<proteinExistence type="predicted"/>